<dbReference type="PROSITE" id="PS51635">
    <property type="entry name" value="PNPLA"/>
    <property type="match status" value="1"/>
</dbReference>
<dbReference type="InterPro" id="IPR016035">
    <property type="entry name" value="Acyl_Trfase/lysoPLipase"/>
</dbReference>
<keyword evidence="2" id="KW-0442">Lipid degradation</keyword>
<dbReference type="AlphaFoldDB" id="A0A9P8UIX3"/>
<evidence type="ECO:0000256" key="2">
    <source>
        <dbReference type="ARBA" id="ARBA00022963"/>
    </source>
</evidence>
<gene>
    <name evidence="6" type="ORF">BKA67DRAFT_308437</name>
</gene>
<evidence type="ECO:0000256" key="3">
    <source>
        <dbReference type="ARBA" id="ARBA00023098"/>
    </source>
</evidence>
<evidence type="ECO:0000259" key="5">
    <source>
        <dbReference type="PROSITE" id="PS51635"/>
    </source>
</evidence>
<accession>A0A9P8UIX3</accession>
<protein>
    <submittedName>
        <fullName evidence="6">Acyl transferase/acyl hydrolase/lysophospholipase</fullName>
    </submittedName>
</protein>
<dbReference type="PANTHER" id="PTHR24185:SF1">
    <property type="entry name" value="CALCIUM-INDEPENDENT PHOSPHOLIPASE A2-GAMMA"/>
    <property type="match status" value="1"/>
</dbReference>
<name>A0A9P8UIX3_9PEZI</name>
<dbReference type="SUPFAM" id="SSF52151">
    <property type="entry name" value="FabD/lysophospholipase-like"/>
    <property type="match status" value="1"/>
</dbReference>
<dbReference type="GO" id="GO:0016042">
    <property type="term" value="P:lipid catabolic process"/>
    <property type="evidence" value="ECO:0007669"/>
    <property type="project" value="UniProtKB-KW"/>
</dbReference>
<dbReference type="GO" id="GO:0016740">
    <property type="term" value="F:transferase activity"/>
    <property type="evidence" value="ECO:0007669"/>
    <property type="project" value="UniProtKB-KW"/>
</dbReference>
<organism evidence="6 7">
    <name type="scientific">Truncatella angustata</name>
    <dbReference type="NCBI Taxonomy" id="152316"/>
    <lineage>
        <taxon>Eukaryota</taxon>
        <taxon>Fungi</taxon>
        <taxon>Dikarya</taxon>
        <taxon>Ascomycota</taxon>
        <taxon>Pezizomycotina</taxon>
        <taxon>Sordariomycetes</taxon>
        <taxon>Xylariomycetidae</taxon>
        <taxon>Amphisphaeriales</taxon>
        <taxon>Sporocadaceae</taxon>
        <taxon>Truncatella</taxon>
    </lineage>
</organism>
<dbReference type="GeneID" id="70125020"/>
<reference evidence="6" key="1">
    <citation type="journal article" date="2021" name="Nat. Commun.">
        <title>Genetic determinants of endophytism in the Arabidopsis root mycobiome.</title>
        <authorList>
            <person name="Mesny F."/>
            <person name="Miyauchi S."/>
            <person name="Thiergart T."/>
            <person name="Pickel B."/>
            <person name="Atanasova L."/>
            <person name="Karlsson M."/>
            <person name="Huettel B."/>
            <person name="Barry K.W."/>
            <person name="Haridas S."/>
            <person name="Chen C."/>
            <person name="Bauer D."/>
            <person name="Andreopoulos W."/>
            <person name="Pangilinan J."/>
            <person name="LaButti K."/>
            <person name="Riley R."/>
            <person name="Lipzen A."/>
            <person name="Clum A."/>
            <person name="Drula E."/>
            <person name="Henrissat B."/>
            <person name="Kohler A."/>
            <person name="Grigoriev I.V."/>
            <person name="Martin F.M."/>
            <person name="Hacquard S."/>
        </authorList>
    </citation>
    <scope>NUCLEOTIDE SEQUENCE</scope>
    <source>
        <strain evidence="6">MPI-SDFR-AT-0073</strain>
    </source>
</reference>
<dbReference type="OrthoDB" id="1658288at2759"/>
<dbReference type="Pfam" id="PF01734">
    <property type="entry name" value="Patatin"/>
    <property type="match status" value="1"/>
</dbReference>
<dbReference type="EMBL" id="JAGPXC010000005">
    <property type="protein sequence ID" value="KAH6653065.1"/>
    <property type="molecule type" value="Genomic_DNA"/>
</dbReference>
<comment type="caution">
    <text evidence="6">The sequence shown here is derived from an EMBL/GenBank/DDBJ whole genome shotgun (WGS) entry which is preliminary data.</text>
</comment>
<evidence type="ECO:0000313" key="6">
    <source>
        <dbReference type="EMBL" id="KAH6653065.1"/>
    </source>
</evidence>
<proteinExistence type="predicted"/>
<dbReference type="GO" id="GO:0019369">
    <property type="term" value="P:arachidonate metabolic process"/>
    <property type="evidence" value="ECO:0007669"/>
    <property type="project" value="TreeGrafter"/>
</dbReference>
<feature type="domain" description="PNPLA" evidence="5">
    <location>
        <begin position="1"/>
        <end position="153"/>
    </location>
</feature>
<feature type="short sequence motif" description="DGA/G" evidence="4">
    <location>
        <begin position="140"/>
        <end position="142"/>
    </location>
</feature>
<dbReference type="InterPro" id="IPR002641">
    <property type="entry name" value="PNPLA_dom"/>
</dbReference>
<dbReference type="PANTHER" id="PTHR24185">
    <property type="entry name" value="CALCIUM-INDEPENDENT PHOSPHOLIPASE A2-GAMMA"/>
    <property type="match status" value="1"/>
</dbReference>
<dbReference type="Proteomes" id="UP000758603">
    <property type="component" value="Unassembled WGS sequence"/>
</dbReference>
<evidence type="ECO:0000256" key="1">
    <source>
        <dbReference type="ARBA" id="ARBA00022801"/>
    </source>
</evidence>
<dbReference type="GO" id="GO:0016020">
    <property type="term" value="C:membrane"/>
    <property type="evidence" value="ECO:0007669"/>
    <property type="project" value="TreeGrafter"/>
</dbReference>
<dbReference type="Gene3D" id="3.40.1090.10">
    <property type="entry name" value="Cytosolic phospholipase A2 catalytic domain"/>
    <property type="match status" value="1"/>
</dbReference>
<dbReference type="RefSeq" id="XP_045957342.1">
    <property type="nucleotide sequence ID" value="XM_046096127.1"/>
</dbReference>
<keyword evidence="3" id="KW-0443">Lipid metabolism</keyword>
<dbReference type="GO" id="GO:0047499">
    <property type="term" value="F:calcium-independent phospholipase A2 activity"/>
    <property type="evidence" value="ECO:0007669"/>
    <property type="project" value="TreeGrafter"/>
</dbReference>
<comment type="caution">
    <text evidence="4">Lacks conserved residue(s) required for the propagation of feature annotation.</text>
</comment>
<keyword evidence="1 6" id="KW-0378">Hydrolase</keyword>
<evidence type="ECO:0000313" key="7">
    <source>
        <dbReference type="Proteomes" id="UP000758603"/>
    </source>
</evidence>
<keyword evidence="6" id="KW-0808">Transferase</keyword>
<sequence length="771" mass="86613">MLGRLRMSLEDCENAYLQLSERIFAPRRQRFNIFGQTKDFLQADGRFDAVILEEAIKDVLRAYKTEDALLKDEGGPCKVFVVAVRENNSEAAVLRSYKSSSMSNVLYNECKIWEACRATSAATTFFAPVRIGKYGQRFVDGAMRYNNPVQLVHREAESLWPSRDLFILSIGTGSAPGKSFRGNLKSVVDGLKNIVTETEKTANDFYHGHRYMVQEDLLFRFNVFHGLGHIGLEENKEISAIADATEAYLDQGETGKKLEACIGRLRATITDEIPYTEFEVMQSESRGRMSESFDGQYNGTPKFTKTGRLQQLETGKAHTLCILRHRNSSELHGLDVMRVDDARQLLGVIGQIPYAYIGYTSLDFDQGNEEDLRILHQFAEAATRKLRLPAYWLPCSCMGDVENMERAVWTLCDVTNAAESLAVIVKSDRGNSTSVNLERKLVQWCSRLWSSQELLLCPRGRPIDIYDVSSAPLTTVALELSRRSLVDAAYPTANEPLQRLVDHYEGIYTLGRLDFLCLLLAYLTGGKTAAFLRGDISYVLMGFLPFRPVPDKTDSGFQALARVLLANDVDNFLERYISICPKSRRQYYTITDDFWGINLRDIRPTCQVSGVTSDFDALIVDGALGAKAIPADARGSTPSSYTSDERPRFICFHGDISATDSSSYYLPGPLRILNNGNTTTLPRPFSPDNFTLVDTLTMTAIPFQASAQPSMVLLTGMEGNMYRGLLCSYYQDKRTLFRESVVKLNSRVAEKMTRLERVQLSLFRPGRLESS</sequence>
<keyword evidence="7" id="KW-1185">Reference proteome</keyword>
<dbReference type="GO" id="GO:0046486">
    <property type="term" value="P:glycerolipid metabolic process"/>
    <property type="evidence" value="ECO:0007669"/>
    <property type="project" value="UniProtKB-ARBA"/>
</dbReference>
<evidence type="ECO:0000256" key="4">
    <source>
        <dbReference type="PROSITE-ProRule" id="PRU01161"/>
    </source>
</evidence>